<name>A0A2J6TGG5_9HELO</name>
<dbReference type="RefSeq" id="XP_024739004.1">
    <property type="nucleotide sequence ID" value="XM_024872194.1"/>
</dbReference>
<proteinExistence type="predicted"/>
<dbReference type="EMBL" id="KZ613785">
    <property type="protein sequence ID" value="PMD62100.1"/>
    <property type="molecule type" value="Genomic_DNA"/>
</dbReference>
<evidence type="ECO:0000259" key="1">
    <source>
        <dbReference type="Pfam" id="PF17107"/>
    </source>
</evidence>
<keyword evidence="3" id="KW-1185">Reference proteome</keyword>
<dbReference type="InParanoid" id="A0A2J6TGG5"/>
<evidence type="ECO:0000313" key="2">
    <source>
        <dbReference type="EMBL" id="PMD62100.1"/>
    </source>
</evidence>
<protein>
    <recommendedName>
        <fullName evidence="1">NACHT-NTPase and P-loop NTPases N-terminal domain-containing protein</fullName>
    </recommendedName>
</protein>
<evidence type="ECO:0000313" key="3">
    <source>
        <dbReference type="Proteomes" id="UP000235371"/>
    </source>
</evidence>
<dbReference type="Proteomes" id="UP000235371">
    <property type="component" value="Unassembled WGS sequence"/>
</dbReference>
<dbReference type="InterPro" id="IPR031352">
    <property type="entry name" value="SesA"/>
</dbReference>
<feature type="domain" description="NACHT-NTPase and P-loop NTPases N-terminal" evidence="1">
    <location>
        <begin position="16"/>
        <end position="126"/>
    </location>
</feature>
<dbReference type="OrthoDB" id="3200163at2759"/>
<organism evidence="2 3">
    <name type="scientific">Hyaloscypha bicolor E</name>
    <dbReference type="NCBI Taxonomy" id="1095630"/>
    <lineage>
        <taxon>Eukaryota</taxon>
        <taxon>Fungi</taxon>
        <taxon>Dikarya</taxon>
        <taxon>Ascomycota</taxon>
        <taxon>Pezizomycotina</taxon>
        <taxon>Leotiomycetes</taxon>
        <taxon>Helotiales</taxon>
        <taxon>Hyaloscyphaceae</taxon>
        <taxon>Hyaloscypha</taxon>
        <taxon>Hyaloscypha bicolor</taxon>
    </lineage>
</organism>
<dbReference type="AlphaFoldDB" id="A0A2J6TGG5"/>
<reference evidence="2 3" key="1">
    <citation type="submission" date="2016-04" db="EMBL/GenBank/DDBJ databases">
        <title>A degradative enzymes factory behind the ericoid mycorrhizal symbiosis.</title>
        <authorList>
            <consortium name="DOE Joint Genome Institute"/>
            <person name="Martino E."/>
            <person name="Morin E."/>
            <person name="Grelet G."/>
            <person name="Kuo A."/>
            <person name="Kohler A."/>
            <person name="Daghino S."/>
            <person name="Barry K."/>
            <person name="Choi C."/>
            <person name="Cichocki N."/>
            <person name="Clum A."/>
            <person name="Copeland A."/>
            <person name="Hainaut M."/>
            <person name="Haridas S."/>
            <person name="Labutti K."/>
            <person name="Lindquist E."/>
            <person name="Lipzen A."/>
            <person name="Khouja H.-R."/>
            <person name="Murat C."/>
            <person name="Ohm R."/>
            <person name="Olson A."/>
            <person name="Spatafora J."/>
            <person name="Veneault-Fourrey C."/>
            <person name="Henrissat B."/>
            <person name="Grigoriev I."/>
            <person name="Martin F."/>
            <person name="Perotto S."/>
        </authorList>
    </citation>
    <scope>NUCLEOTIDE SEQUENCE [LARGE SCALE GENOMIC DNA]</scope>
    <source>
        <strain evidence="2 3">E</strain>
    </source>
</reference>
<dbReference type="Pfam" id="PF17107">
    <property type="entry name" value="SesA"/>
    <property type="match status" value="1"/>
</dbReference>
<dbReference type="GeneID" id="36580275"/>
<accession>A0A2J6TGG5</accession>
<gene>
    <name evidence="2" type="ORF">K444DRAFT_362390</name>
</gene>
<sequence length="162" mass="18397">MTEAFGIVASGISVASLVIQIVENLNKVINFCESIREAPTDIQRILTELHILSNIVSNIQLVHEKRSLPESSEATTKQCLGLVRDDISKLSSLSSDLERKVHSDKRLTRTWARVQTVLSEKKIAMLRGQLDGAKGTLQLLQSCYILWVWHSFAWRKMLIKRR</sequence>